<proteinExistence type="predicted"/>
<accession>R8CIP7</accession>
<sequence>MKYIKRDTGKSVHLHEELGIDMLQVTDTSLTFHEFSELASLIFVGILSKMHKLQCKAQMENNGSLYEDTFFKATGVEGGIFLRIGESVFNITTIDSMELLFNEHKQLVIKLYHFQNSVRSAVALKFIRLSPMHFKKPDSLDVQTDNRALDLSKSTNQPLRRIAREVQIDAIIKPQPKLDGSRRMPVMFRGYWATEPEQLKPNNFELDKDTCIAEALMQ</sequence>
<evidence type="ECO:0000313" key="1">
    <source>
        <dbReference type="EMBL" id="EOO11453.1"/>
    </source>
</evidence>
<gene>
    <name evidence="1" type="ORF">IGA_05716</name>
</gene>
<protein>
    <submittedName>
        <fullName evidence="1">Uncharacterized protein</fullName>
    </submittedName>
</protein>
<reference evidence="1 2" key="1">
    <citation type="submission" date="2012-12" db="EMBL/GenBank/DDBJ databases">
        <title>The Genome Sequence of Bacillus cereus HuA3-9.</title>
        <authorList>
            <consortium name="The Broad Institute Genome Sequencing Platform"/>
            <consortium name="The Broad Institute Genome Sequencing Center for Infectious Disease"/>
            <person name="Feldgarden M."/>
            <person name="Van der Auwera G.A."/>
            <person name="Mahillon J."/>
            <person name="Duprez V."/>
            <person name="Timmery S."/>
            <person name="Mattelet C."/>
            <person name="Dierick K."/>
            <person name="Sun M."/>
            <person name="Yu Z."/>
            <person name="Zhu L."/>
            <person name="Hu X."/>
            <person name="Shank E.B."/>
            <person name="Swiecicka I."/>
            <person name="Hansen B.M."/>
            <person name="Andrup L."/>
            <person name="Walker B."/>
            <person name="Young S.K."/>
            <person name="Zeng Q."/>
            <person name="Gargeya S."/>
            <person name="Fitzgerald M."/>
            <person name="Haas B."/>
            <person name="Abouelleil A."/>
            <person name="Alvarado L."/>
            <person name="Arachchi H.M."/>
            <person name="Berlin A.M."/>
            <person name="Chapman S.B."/>
            <person name="Dewar J."/>
            <person name="Goldberg J."/>
            <person name="Griggs A."/>
            <person name="Gujja S."/>
            <person name="Hansen M."/>
            <person name="Howarth C."/>
            <person name="Imamovic A."/>
            <person name="Larimer J."/>
            <person name="McCowan C."/>
            <person name="Murphy C."/>
            <person name="Neiman D."/>
            <person name="Pearson M."/>
            <person name="Priest M."/>
            <person name="Roberts A."/>
            <person name="Saif S."/>
            <person name="Shea T."/>
            <person name="Sisk P."/>
            <person name="Sykes S."/>
            <person name="Wortman J."/>
            <person name="Nusbaum C."/>
            <person name="Birren B."/>
        </authorList>
    </citation>
    <scope>NUCLEOTIDE SEQUENCE [LARGE SCALE GENOMIC DNA]</scope>
    <source>
        <strain evidence="1 2">HuA3-9</strain>
    </source>
</reference>
<organism evidence="1 2">
    <name type="scientific">Bacillus cereus HuA3-9</name>
    <dbReference type="NCBI Taxonomy" id="1053205"/>
    <lineage>
        <taxon>Bacteria</taxon>
        <taxon>Bacillati</taxon>
        <taxon>Bacillota</taxon>
        <taxon>Bacilli</taxon>
        <taxon>Bacillales</taxon>
        <taxon>Bacillaceae</taxon>
        <taxon>Bacillus</taxon>
        <taxon>Bacillus cereus group</taxon>
    </lineage>
</organism>
<evidence type="ECO:0000313" key="2">
    <source>
        <dbReference type="Proteomes" id="UP000014003"/>
    </source>
</evidence>
<dbReference type="Proteomes" id="UP000014003">
    <property type="component" value="Unassembled WGS sequence"/>
</dbReference>
<comment type="caution">
    <text evidence="1">The sequence shown here is derived from an EMBL/GenBank/DDBJ whole genome shotgun (WGS) entry which is preliminary data.</text>
</comment>
<dbReference type="RefSeq" id="WP_016094949.1">
    <property type="nucleotide sequence ID" value="NZ_KB976126.1"/>
</dbReference>
<dbReference type="EMBL" id="AHDZ01000070">
    <property type="protein sequence ID" value="EOO11453.1"/>
    <property type="molecule type" value="Genomic_DNA"/>
</dbReference>
<dbReference type="AlphaFoldDB" id="R8CIP7"/>
<dbReference type="HOGENOM" id="CLU_1264792_0_0_9"/>
<name>R8CIP7_BACCE</name>
<dbReference type="PATRIC" id="fig|1053205.3.peg.5769"/>